<dbReference type="RefSeq" id="WP_103437251.1">
    <property type="nucleotide sequence ID" value="NZ_MIND01000018.1"/>
</dbReference>
<keyword evidence="4" id="KW-0408">Iron</keyword>
<reference evidence="7 8" key="1">
    <citation type="submission" date="2016-08" db="EMBL/GenBank/DDBJ databases">
        <authorList>
            <person name="Seilhamer J.J."/>
        </authorList>
    </citation>
    <scope>NUCLEOTIDE SEQUENCE [LARGE SCALE GENOMIC DNA]</scope>
    <source>
        <strain evidence="7 8">KT-27</strain>
    </source>
</reference>
<proteinExistence type="predicted"/>
<evidence type="ECO:0000256" key="5">
    <source>
        <dbReference type="ARBA" id="ARBA00023014"/>
    </source>
</evidence>
<evidence type="ECO:0000256" key="2">
    <source>
        <dbReference type="ARBA" id="ARBA00022723"/>
    </source>
</evidence>
<evidence type="ECO:0000256" key="3">
    <source>
        <dbReference type="ARBA" id="ARBA00023002"/>
    </source>
</evidence>
<dbReference type="CDD" id="cd00207">
    <property type="entry name" value="fer2"/>
    <property type="match status" value="1"/>
</dbReference>
<dbReference type="InterPro" id="IPR036010">
    <property type="entry name" value="2Fe-2S_ferredoxin-like_sf"/>
</dbReference>
<keyword evidence="5" id="KW-0411">Iron-sulfur</keyword>
<keyword evidence="2" id="KW-0479">Metal-binding</keyword>
<dbReference type="PROSITE" id="PS51085">
    <property type="entry name" value="2FE2S_FER_2"/>
    <property type="match status" value="1"/>
</dbReference>
<dbReference type="Gene3D" id="1.10.150.120">
    <property type="entry name" value="[2Fe-2S]-binding domain"/>
    <property type="match status" value="1"/>
</dbReference>
<keyword evidence="3" id="KW-0560">Oxidoreductase</keyword>
<dbReference type="GO" id="GO:0046872">
    <property type="term" value="F:metal ion binding"/>
    <property type="evidence" value="ECO:0007669"/>
    <property type="project" value="UniProtKB-KW"/>
</dbReference>
<dbReference type="InterPro" id="IPR002888">
    <property type="entry name" value="2Fe-2S-bd"/>
</dbReference>
<evidence type="ECO:0000313" key="7">
    <source>
        <dbReference type="EMBL" id="POF89181.1"/>
    </source>
</evidence>
<dbReference type="PANTHER" id="PTHR44379">
    <property type="entry name" value="OXIDOREDUCTASE WITH IRON-SULFUR SUBUNIT"/>
    <property type="match status" value="1"/>
</dbReference>
<dbReference type="Proteomes" id="UP000237194">
    <property type="component" value="Unassembled WGS sequence"/>
</dbReference>
<evidence type="ECO:0000256" key="4">
    <source>
        <dbReference type="ARBA" id="ARBA00023004"/>
    </source>
</evidence>
<evidence type="ECO:0000259" key="6">
    <source>
        <dbReference type="PROSITE" id="PS51085"/>
    </source>
</evidence>
<keyword evidence="1" id="KW-0001">2Fe-2S</keyword>
<name>A0A2S3WE68_PSEPU</name>
<accession>A0A2S3WE68</accession>
<dbReference type="GO" id="GO:0016491">
    <property type="term" value="F:oxidoreductase activity"/>
    <property type="evidence" value="ECO:0007669"/>
    <property type="project" value="UniProtKB-KW"/>
</dbReference>
<sequence length="152" mass="16207">MQLRINQKTYEVDADADTPLLWVIRDDLGMTGTKYGCGLAQCGACSVLVDGNVVRACVTPIAGVVGREVTTIEAIEADDVGKRVVAAWVDKQVAQCGYCQSGQVMAATALLKHTPKPSDEQISAAMINLCRCGTYNAIHDAVHALAKREDVV</sequence>
<protein>
    <submittedName>
        <fullName evidence="7">(2Fe-2S)-binding protein</fullName>
    </submittedName>
</protein>
<dbReference type="InterPro" id="IPR036884">
    <property type="entry name" value="2Fe-2S-bd_dom_sf"/>
</dbReference>
<organism evidence="7 8">
    <name type="scientific">Pseudomonas putida</name>
    <name type="common">Arthrobacter siderocapsulatus</name>
    <dbReference type="NCBI Taxonomy" id="303"/>
    <lineage>
        <taxon>Bacteria</taxon>
        <taxon>Pseudomonadati</taxon>
        <taxon>Pseudomonadota</taxon>
        <taxon>Gammaproteobacteria</taxon>
        <taxon>Pseudomonadales</taxon>
        <taxon>Pseudomonadaceae</taxon>
        <taxon>Pseudomonas</taxon>
    </lineage>
</organism>
<comment type="caution">
    <text evidence="7">The sequence shown here is derived from an EMBL/GenBank/DDBJ whole genome shotgun (WGS) entry which is preliminary data.</text>
</comment>
<dbReference type="Pfam" id="PF00111">
    <property type="entry name" value="Fer2"/>
    <property type="match status" value="1"/>
</dbReference>
<dbReference type="AlphaFoldDB" id="A0A2S3WE68"/>
<dbReference type="Pfam" id="PF01799">
    <property type="entry name" value="Fer2_2"/>
    <property type="match status" value="1"/>
</dbReference>
<dbReference type="SUPFAM" id="SSF54292">
    <property type="entry name" value="2Fe-2S ferredoxin-like"/>
    <property type="match status" value="1"/>
</dbReference>
<dbReference type="InterPro" id="IPR006058">
    <property type="entry name" value="2Fe2S_fd_BS"/>
</dbReference>
<dbReference type="PROSITE" id="PS00197">
    <property type="entry name" value="2FE2S_FER_1"/>
    <property type="match status" value="1"/>
</dbReference>
<gene>
    <name evidence="7" type="ORF">BGP80_14885</name>
</gene>
<feature type="domain" description="2Fe-2S ferredoxin-type" evidence="6">
    <location>
        <begin position="1"/>
        <end position="75"/>
    </location>
</feature>
<dbReference type="SUPFAM" id="SSF47741">
    <property type="entry name" value="CO dehydrogenase ISP C-domain like"/>
    <property type="match status" value="1"/>
</dbReference>
<evidence type="ECO:0000313" key="8">
    <source>
        <dbReference type="Proteomes" id="UP000237194"/>
    </source>
</evidence>
<dbReference type="InterPro" id="IPR051452">
    <property type="entry name" value="Diverse_Oxidoreductases"/>
</dbReference>
<dbReference type="Gene3D" id="3.10.20.30">
    <property type="match status" value="1"/>
</dbReference>
<dbReference type="InterPro" id="IPR012675">
    <property type="entry name" value="Beta-grasp_dom_sf"/>
</dbReference>
<dbReference type="PANTHER" id="PTHR44379:SF2">
    <property type="entry name" value="BLR6218 PROTEIN"/>
    <property type="match status" value="1"/>
</dbReference>
<evidence type="ECO:0000256" key="1">
    <source>
        <dbReference type="ARBA" id="ARBA00022714"/>
    </source>
</evidence>
<dbReference type="GO" id="GO:0051537">
    <property type="term" value="F:2 iron, 2 sulfur cluster binding"/>
    <property type="evidence" value="ECO:0007669"/>
    <property type="project" value="UniProtKB-KW"/>
</dbReference>
<dbReference type="InterPro" id="IPR001041">
    <property type="entry name" value="2Fe-2S_ferredoxin-type"/>
</dbReference>
<dbReference type="EMBL" id="MIND01000018">
    <property type="protein sequence ID" value="POF89181.1"/>
    <property type="molecule type" value="Genomic_DNA"/>
</dbReference>
<reference evidence="7 8" key="2">
    <citation type="submission" date="2018-03" db="EMBL/GenBank/DDBJ databases">
        <title>Draft genome of Pseudomonas putida strain KT-27.</title>
        <authorList>
            <person name="Yoshizawa S."/>
            <person name="Khan N.H."/>
            <person name="Nishimura M."/>
            <person name="Chiura H.X."/>
            <person name="Ogura Y."/>
            <person name="Hayashi T."/>
            <person name="Kogure K."/>
        </authorList>
    </citation>
    <scope>NUCLEOTIDE SEQUENCE [LARGE SCALE GENOMIC DNA]</scope>
    <source>
        <strain evidence="7 8">KT-27</strain>
    </source>
</reference>